<protein>
    <submittedName>
        <fullName evidence="2">Uncharacterized protein</fullName>
    </submittedName>
</protein>
<accession>A0AAV2FFJ5</accession>
<name>A0AAV2FFJ5_9ROSI</name>
<dbReference type="Proteomes" id="UP001497516">
    <property type="component" value="Chromosome 6"/>
</dbReference>
<feature type="compositionally biased region" description="Basic residues" evidence="1">
    <location>
        <begin position="1"/>
        <end position="11"/>
    </location>
</feature>
<reference evidence="2 3" key="1">
    <citation type="submission" date="2024-04" db="EMBL/GenBank/DDBJ databases">
        <authorList>
            <person name="Fracassetti M."/>
        </authorList>
    </citation>
    <scope>NUCLEOTIDE SEQUENCE [LARGE SCALE GENOMIC DNA]</scope>
</reference>
<proteinExistence type="predicted"/>
<evidence type="ECO:0000313" key="3">
    <source>
        <dbReference type="Proteomes" id="UP001497516"/>
    </source>
</evidence>
<keyword evidence="3" id="KW-1185">Reference proteome</keyword>
<feature type="compositionally biased region" description="Basic and acidic residues" evidence="1">
    <location>
        <begin position="28"/>
        <end position="57"/>
    </location>
</feature>
<dbReference type="EMBL" id="OZ034819">
    <property type="protein sequence ID" value="CAL1396245.1"/>
    <property type="molecule type" value="Genomic_DNA"/>
</dbReference>
<dbReference type="AlphaFoldDB" id="A0AAV2FFJ5"/>
<feature type="region of interest" description="Disordered" evidence="1">
    <location>
        <begin position="1"/>
        <end position="94"/>
    </location>
</feature>
<organism evidence="2 3">
    <name type="scientific">Linum trigynum</name>
    <dbReference type="NCBI Taxonomy" id="586398"/>
    <lineage>
        <taxon>Eukaryota</taxon>
        <taxon>Viridiplantae</taxon>
        <taxon>Streptophyta</taxon>
        <taxon>Embryophyta</taxon>
        <taxon>Tracheophyta</taxon>
        <taxon>Spermatophyta</taxon>
        <taxon>Magnoliopsida</taxon>
        <taxon>eudicotyledons</taxon>
        <taxon>Gunneridae</taxon>
        <taxon>Pentapetalae</taxon>
        <taxon>rosids</taxon>
        <taxon>fabids</taxon>
        <taxon>Malpighiales</taxon>
        <taxon>Linaceae</taxon>
        <taxon>Linum</taxon>
    </lineage>
</organism>
<evidence type="ECO:0000256" key="1">
    <source>
        <dbReference type="SAM" id="MobiDB-lite"/>
    </source>
</evidence>
<evidence type="ECO:0000313" key="2">
    <source>
        <dbReference type="EMBL" id="CAL1396245.1"/>
    </source>
</evidence>
<sequence length="94" mass="10130">MAAGNQKHRRGGIASNLPDGLLAGGVQETRDATGDRANEGHAGTEDISEIPRYDFGHAKNGGSCASKDGEVKTRSDSPSNRKWTDGHRERTRQR</sequence>
<gene>
    <name evidence="2" type="ORF">LTRI10_LOCUS36625</name>
</gene>